<dbReference type="SUPFAM" id="SSF55729">
    <property type="entry name" value="Acyl-CoA N-acyltransferases (Nat)"/>
    <property type="match status" value="1"/>
</dbReference>
<organism evidence="3 4">
    <name type="scientific">Candidatus Cerribacteria bacterium 'Amazon FNV 2010 28 9'</name>
    <dbReference type="NCBI Taxonomy" id="2081795"/>
    <lineage>
        <taxon>Bacteria</taxon>
        <taxon>Candidatus Cerribacteria</taxon>
    </lineage>
</organism>
<dbReference type="CDD" id="cd04301">
    <property type="entry name" value="NAT_SF"/>
    <property type="match status" value="1"/>
</dbReference>
<sequence>MYIATQKNPDKHELSHLFETSFACMLEEGNFSPELNQSLFEWFDMDEMITELQKGGVLLEARDDENKLVGALFLAKQNRITWPDGKKAEIYIVATLPEARGKGIGKRLLLEAEDAAREMEAKSIIANTHVLANLVAAFYEKQGYQKMGILNDYYDNGDAVFFQKKL</sequence>
<dbReference type="PANTHER" id="PTHR13947:SF37">
    <property type="entry name" value="LD18367P"/>
    <property type="match status" value="1"/>
</dbReference>
<gene>
    <name evidence="3" type="ORF">C5B42_00295</name>
</gene>
<feature type="domain" description="N-acetyltransferase" evidence="2">
    <location>
        <begin position="20"/>
        <end position="166"/>
    </location>
</feature>
<comment type="caution">
    <text evidence="3">The sequence shown here is derived from an EMBL/GenBank/DDBJ whole genome shotgun (WGS) entry which is preliminary data.</text>
</comment>
<dbReference type="InterPro" id="IPR050769">
    <property type="entry name" value="NAT_camello-type"/>
</dbReference>
<accession>A0A317JSV5</accession>
<dbReference type="AlphaFoldDB" id="A0A317JSV5"/>
<dbReference type="Gene3D" id="3.40.630.30">
    <property type="match status" value="1"/>
</dbReference>
<name>A0A317JSV5_9BACT</name>
<proteinExistence type="predicted"/>
<dbReference type="Pfam" id="PF00583">
    <property type="entry name" value="Acetyltransf_1"/>
    <property type="match status" value="1"/>
</dbReference>
<dbReference type="InterPro" id="IPR000182">
    <property type="entry name" value="GNAT_dom"/>
</dbReference>
<protein>
    <recommendedName>
        <fullName evidence="2">N-acetyltransferase domain-containing protein</fullName>
    </recommendedName>
</protein>
<evidence type="ECO:0000313" key="3">
    <source>
        <dbReference type="EMBL" id="PWU24244.1"/>
    </source>
</evidence>
<dbReference type="PROSITE" id="PS51186">
    <property type="entry name" value="GNAT"/>
    <property type="match status" value="1"/>
</dbReference>
<dbReference type="InterPro" id="IPR016181">
    <property type="entry name" value="Acyl_CoA_acyltransferase"/>
</dbReference>
<evidence type="ECO:0000313" key="4">
    <source>
        <dbReference type="Proteomes" id="UP000246104"/>
    </source>
</evidence>
<dbReference type="EMBL" id="PSRQ01000006">
    <property type="protein sequence ID" value="PWU24244.1"/>
    <property type="molecule type" value="Genomic_DNA"/>
</dbReference>
<reference evidence="3 4" key="1">
    <citation type="submission" date="2018-02" db="EMBL/GenBank/DDBJ databases">
        <title>Genomic Reconstructions from Amazon Rainforest and Pasture Soil Reveal Novel Insights into the Physiology of Candidate Phyla in Tropical Sites.</title>
        <authorList>
            <person name="Kroeger M.E."/>
            <person name="Delmont T."/>
            <person name="Eren A.M."/>
            <person name="Guo J."/>
            <person name="Meyer K.M."/>
            <person name="Khan K."/>
            <person name="Rodrigues J.L.M."/>
            <person name="Bohannan B.J.M."/>
            <person name="Tringe S."/>
            <person name="Borges C.D."/>
            <person name="Tiedje J."/>
            <person name="Tsai S.M."/>
            <person name="Nusslein K."/>
        </authorList>
    </citation>
    <scope>NUCLEOTIDE SEQUENCE [LARGE SCALE GENOMIC DNA]</scope>
    <source>
        <strain evidence="3">Amazon FNV 2010 28 9</strain>
    </source>
</reference>
<dbReference type="PANTHER" id="PTHR13947">
    <property type="entry name" value="GNAT FAMILY N-ACETYLTRANSFERASE"/>
    <property type="match status" value="1"/>
</dbReference>
<dbReference type="GO" id="GO:0008080">
    <property type="term" value="F:N-acetyltransferase activity"/>
    <property type="evidence" value="ECO:0007669"/>
    <property type="project" value="InterPro"/>
</dbReference>
<evidence type="ECO:0000256" key="1">
    <source>
        <dbReference type="ARBA" id="ARBA00022679"/>
    </source>
</evidence>
<evidence type="ECO:0000259" key="2">
    <source>
        <dbReference type="PROSITE" id="PS51186"/>
    </source>
</evidence>
<dbReference type="Proteomes" id="UP000246104">
    <property type="component" value="Unassembled WGS sequence"/>
</dbReference>
<keyword evidence="1" id="KW-0808">Transferase</keyword>